<evidence type="ECO:0000256" key="5">
    <source>
        <dbReference type="ARBA" id="ARBA00023002"/>
    </source>
</evidence>
<dbReference type="SMART" id="SM00829">
    <property type="entry name" value="PKS_ER"/>
    <property type="match status" value="1"/>
</dbReference>
<dbReference type="InterPro" id="IPR011032">
    <property type="entry name" value="GroES-like_sf"/>
</dbReference>
<comment type="cofactor">
    <cofactor evidence="1 6">
        <name>Zn(2+)</name>
        <dbReference type="ChEBI" id="CHEBI:29105"/>
    </cofactor>
</comment>
<dbReference type="InterPro" id="IPR020843">
    <property type="entry name" value="ER"/>
</dbReference>
<dbReference type="CDD" id="cd08254">
    <property type="entry name" value="hydroxyacyl_CoA_DH"/>
    <property type="match status" value="1"/>
</dbReference>
<dbReference type="GO" id="GO:0008270">
    <property type="term" value="F:zinc ion binding"/>
    <property type="evidence" value="ECO:0007669"/>
    <property type="project" value="InterPro"/>
</dbReference>
<keyword evidence="4 6" id="KW-0862">Zinc</keyword>
<evidence type="ECO:0000256" key="6">
    <source>
        <dbReference type="RuleBase" id="RU361277"/>
    </source>
</evidence>
<accession>A0A2R6S5T8</accession>
<dbReference type="InterPro" id="IPR002328">
    <property type="entry name" value="ADH_Zn_CS"/>
</dbReference>
<dbReference type="Gene3D" id="3.90.180.10">
    <property type="entry name" value="Medium-chain alcohol dehydrogenases, catalytic domain"/>
    <property type="match status" value="1"/>
</dbReference>
<dbReference type="EMBL" id="MLYV02000033">
    <property type="protein sequence ID" value="PSS37644.1"/>
    <property type="molecule type" value="Genomic_DNA"/>
</dbReference>
<keyword evidence="5" id="KW-0560">Oxidoreductase</keyword>
<dbReference type="AlphaFoldDB" id="A0A2R6S5T8"/>
<dbReference type="Proteomes" id="UP000186601">
    <property type="component" value="Unassembled WGS sequence"/>
</dbReference>
<sequence length="360" mass="38131">MDISQLTALPADRRMIGYRYYPQATEPVREEAAIPTPNDDEVLIRVLAAGVCHSDIGLLDPNGLGRIATTNYFMGHENAGIIVALGSSVPSAYPELVVGLYVAVCSVNACFAASCPLCQTGADNLCRKNRFLGLGCDGAFAQYCAVRAAVIVPVPGGIQRIPPAVAAIATDAVLTPYHAMKTCVRIEPTHTVLVLGVGGLGLNAVAIAKHCLNAHCVLACDTRQSSLPQALEVGADHAVLSDKLLQFVEGAQLSIDVVFDFVGNQASFDTAVSVVKPCGKVHIVGLGAATLQVTPLVWMNKDLMVGSSFWGTKRELAEVLDAIAEGKIKPRVETRPLDQCVQVLDDLRNGKVKNRIALIP</sequence>
<dbReference type="PROSITE" id="PS00059">
    <property type="entry name" value="ADH_ZINC"/>
    <property type="match status" value="1"/>
</dbReference>
<evidence type="ECO:0000256" key="2">
    <source>
        <dbReference type="ARBA" id="ARBA00008072"/>
    </source>
</evidence>
<evidence type="ECO:0000256" key="1">
    <source>
        <dbReference type="ARBA" id="ARBA00001947"/>
    </source>
</evidence>
<dbReference type="OrthoDB" id="1879366at2759"/>
<evidence type="ECO:0000259" key="7">
    <source>
        <dbReference type="SMART" id="SM00829"/>
    </source>
</evidence>
<name>A0A2R6S5T8_9APHY</name>
<dbReference type="Pfam" id="PF08240">
    <property type="entry name" value="ADH_N"/>
    <property type="match status" value="1"/>
</dbReference>
<proteinExistence type="inferred from homology"/>
<dbReference type="Pfam" id="PF00107">
    <property type="entry name" value="ADH_zinc_N"/>
    <property type="match status" value="1"/>
</dbReference>
<comment type="caution">
    <text evidence="8">The sequence shown here is derived from an EMBL/GenBank/DDBJ whole genome shotgun (WGS) entry which is preliminary data.</text>
</comment>
<keyword evidence="3 6" id="KW-0479">Metal-binding</keyword>
<evidence type="ECO:0000256" key="3">
    <source>
        <dbReference type="ARBA" id="ARBA00022723"/>
    </source>
</evidence>
<evidence type="ECO:0000256" key="4">
    <source>
        <dbReference type="ARBA" id="ARBA00022833"/>
    </source>
</evidence>
<dbReference type="Gene3D" id="3.40.50.720">
    <property type="entry name" value="NAD(P)-binding Rossmann-like Domain"/>
    <property type="match status" value="1"/>
</dbReference>
<keyword evidence="9" id="KW-1185">Reference proteome</keyword>
<evidence type="ECO:0000313" key="9">
    <source>
        <dbReference type="Proteomes" id="UP000186601"/>
    </source>
</evidence>
<dbReference type="SUPFAM" id="SSF50129">
    <property type="entry name" value="GroES-like"/>
    <property type="match status" value="1"/>
</dbReference>
<dbReference type="GO" id="GO:0016491">
    <property type="term" value="F:oxidoreductase activity"/>
    <property type="evidence" value="ECO:0007669"/>
    <property type="project" value="UniProtKB-KW"/>
</dbReference>
<organism evidence="8 9">
    <name type="scientific">Hermanssonia centrifuga</name>
    <dbReference type="NCBI Taxonomy" id="98765"/>
    <lineage>
        <taxon>Eukaryota</taxon>
        <taxon>Fungi</taxon>
        <taxon>Dikarya</taxon>
        <taxon>Basidiomycota</taxon>
        <taxon>Agaricomycotina</taxon>
        <taxon>Agaricomycetes</taxon>
        <taxon>Polyporales</taxon>
        <taxon>Meruliaceae</taxon>
        <taxon>Hermanssonia</taxon>
    </lineage>
</organism>
<protein>
    <recommendedName>
        <fullName evidence="7">Enoyl reductase (ER) domain-containing protein</fullName>
    </recommendedName>
</protein>
<dbReference type="PANTHER" id="PTHR42940:SF8">
    <property type="entry name" value="VACUOLAR PROTEIN SORTING-ASSOCIATED PROTEIN 11"/>
    <property type="match status" value="1"/>
</dbReference>
<dbReference type="PANTHER" id="PTHR42940">
    <property type="entry name" value="ALCOHOL DEHYDROGENASE 1-RELATED"/>
    <property type="match status" value="1"/>
</dbReference>
<dbReference type="SUPFAM" id="SSF51735">
    <property type="entry name" value="NAD(P)-binding Rossmann-fold domains"/>
    <property type="match status" value="1"/>
</dbReference>
<dbReference type="InterPro" id="IPR036291">
    <property type="entry name" value="NAD(P)-bd_dom_sf"/>
</dbReference>
<dbReference type="STRING" id="98765.A0A2R6S5T8"/>
<reference evidence="8 9" key="1">
    <citation type="submission" date="2018-02" db="EMBL/GenBank/DDBJ databases">
        <title>Genome sequence of the basidiomycete white-rot fungus Phlebia centrifuga.</title>
        <authorList>
            <person name="Granchi Z."/>
            <person name="Peng M."/>
            <person name="de Vries R.P."/>
            <person name="Hilden K."/>
            <person name="Makela M.R."/>
            <person name="Grigoriev I."/>
            <person name="Riley R."/>
        </authorList>
    </citation>
    <scope>NUCLEOTIDE SEQUENCE [LARGE SCALE GENOMIC DNA]</scope>
    <source>
        <strain evidence="8 9">FBCC195</strain>
    </source>
</reference>
<dbReference type="InterPro" id="IPR013149">
    <property type="entry name" value="ADH-like_C"/>
</dbReference>
<feature type="domain" description="Enoyl reductase (ER)" evidence="7">
    <location>
        <begin position="24"/>
        <end position="358"/>
    </location>
</feature>
<evidence type="ECO:0000313" key="8">
    <source>
        <dbReference type="EMBL" id="PSS37644.1"/>
    </source>
</evidence>
<gene>
    <name evidence="8" type="ORF">PHLCEN_2v468</name>
</gene>
<dbReference type="InterPro" id="IPR013154">
    <property type="entry name" value="ADH-like_N"/>
</dbReference>
<comment type="similarity">
    <text evidence="2 6">Belongs to the zinc-containing alcohol dehydrogenase family.</text>
</comment>